<dbReference type="Gene3D" id="1.10.3090.10">
    <property type="entry name" value="cca-adding enzyme, domain 2"/>
    <property type="match status" value="1"/>
</dbReference>
<dbReference type="GO" id="GO:0052929">
    <property type="term" value="F:ATP:3'-cytidine-cytidine-tRNA adenylyltransferase activity"/>
    <property type="evidence" value="ECO:0007669"/>
    <property type="project" value="TreeGrafter"/>
</dbReference>
<evidence type="ECO:0000256" key="1">
    <source>
        <dbReference type="ARBA" id="ARBA00007265"/>
    </source>
</evidence>
<dbReference type="InterPro" id="IPR002646">
    <property type="entry name" value="PolA_pol_head_dom"/>
</dbReference>
<dbReference type="InterPro" id="IPR043519">
    <property type="entry name" value="NT_sf"/>
</dbReference>
<proteinExistence type="inferred from homology"/>
<dbReference type="EMBL" id="HBIC01009920">
    <property type="protein sequence ID" value="CAE0276046.1"/>
    <property type="molecule type" value="Transcribed_RNA"/>
</dbReference>
<dbReference type="PANTHER" id="PTHR13734:SF5">
    <property type="entry name" value="CCA TRNA NUCLEOTIDYLTRANSFERASE, MITOCHONDRIAL"/>
    <property type="match status" value="1"/>
</dbReference>
<evidence type="ECO:0000259" key="5">
    <source>
        <dbReference type="Pfam" id="PF01743"/>
    </source>
</evidence>
<reference evidence="6" key="1">
    <citation type="submission" date="2021-01" db="EMBL/GenBank/DDBJ databases">
        <authorList>
            <person name="Corre E."/>
            <person name="Pelletier E."/>
            <person name="Niang G."/>
            <person name="Scheremetjew M."/>
            <person name="Finn R."/>
            <person name="Kale V."/>
            <person name="Holt S."/>
            <person name="Cochrane G."/>
            <person name="Meng A."/>
            <person name="Brown T."/>
            <person name="Cohen L."/>
        </authorList>
    </citation>
    <scope>NUCLEOTIDE SEQUENCE</scope>
    <source>
        <strain evidence="6">CCAP 955/1</strain>
    </source>
</reference>
<sequence>MLRSFWHKLSPHCNRRFHSTTKMEIQLTDREKDLFAVLLGCVKHNNKNTTLRVAGGWVRDKLLMQQSVDIDIALDDQTGTEFANSLNDYLKYLNMETRTICVIQANPDQSKHLETANVRVMGYEIDCVNLRAETYTDSRIPEIRNGTAHEDALRRDFTINALFYNLNTEQVEDFTEQGIPDLQKGLIRTPISPHITFQDDPLRILRAIRFASRFNFTLDAELVEAAQSPAIQQALNEKVSRERVYKECEGCMSKGNSRPYLAFHYMHRLNLLGSILPVESVLHHFPLVSSATMSPSHVHDLQSTWTQHAIRSLYWVNLLLSEKHQLHVGGPDSVAGVQSVGGDIVALSAEALATPKQGAQVKVLFWSAATARFAGLQVTEKGKTVPFVPVLLRESLKMENVAMKQVQTMLECVDKFTALADASESAAVPIETAGLLLRTCKELWRDCILLACSLALSSTSSSLTISNAGSAVQCAGVKRNLSDSVVKGNGEGAAGAAVDSDNAFEDTTLTPEQVHIVNKYRRLEHHIHDMGLDNIWSLAPLLNGKDLMKELGVKGPAVGNLLEQQILWQIRNQANPDREACLAYLRTCLTSK</sequence>
<protein>
    <recommendedName>
        <fullName evidence="5">Poly A polymerase head domain-containing protein</fullName>
    </recommendedName>
</protein>
<accession>A0A7S3GTM0</accession>
<dbReference type="CDD" id="cd05398">
    <property type="entry name" value="NT_ClassII-CCAase"/>
    <property type="match status" value="1"/>
</dbReference>
<organism evidence="6">
    <name type="scientific">Spumella elongata</name>
    <dbReference type="NCBI Taxonomy" id="89044"/>
    <lineage>
        <taxon>Eukaryota</taxon>
        <taxon>Sar</taxon>
        <taxon>Stramenopiles</taxon>
        <taxon>Ochrophyta</taxon>
        <taxon>Chrysophyceae</taxon>
        <taxon>Chromulinales</taxon>
        <taxon>Chromulinaceae</taxon>
        <taxon>Spumella</taxon>
    </lineage>
</organism>
<comment type="similarity">
    <text evidence="1 4">Belongs to the tRNA nucleotidyltransferase/poly(A) polymerase family.</text>
</comment>
<dbReference type="GO" id="GO:0005739">
    <property type="term" value="C:mitochondrion"/>
    <property type="evidence" value="ECO:0007669"/>
    <property type="project" value="UniProtKB-ARBA"/>
</dbReference>
<dbReference type="SUPFAM" id="SSF81891">
    <property type="entry name" value="Poly A polymerase C-terminal region-like"/>
    <property type="match status" value="1"/>
</dbReference>
<dbReference type="Gene3D" id="3.30.460.10">
    <property type="entry name" value="Beta Polymerase, domain 2"/>
    <property type="match status" value="1"/>
</dbReference>
<evidence type="ECO:0000256" key="2">
    <source>
        <dbReference type="ARBA" id="ARBA00022679"/>
    </source>
</evidence>
<dbReference type="PANTHER" id="PTHR13734">
    <property type="entry name" value="TRNA-NUCLEOTIDYLTRANSFERASE"/>
    <property type="match status" value="1"/>
</dbReference>
<name>A0A7S3GTM0_9STRA</name>
<keyword evidence="3 4" id="KW-0694">RNA-binding</keyword>
<keyword evidence="2 4" id="KW-0808">Transferase</keyword>
<evidence type="ECO:0000256" key="3">
    <source>
        <dbReference type="ARBA" id="ARBA00022884"/>
    </source>
</evidence>
<feature type="domain" description="Poly A polymerase head" evidence="5">
    <location>
        <begin position="51"/>
        <end position="188"/>
    </location>
</feature>
<dbReference type="GO" id="GO:0001680">
    <property type="term" value="P:tRNA 3'-terminal CCA addition"/>
    <property type="evidence" value="ECO:0007669"/>
    <property type="project" value="TreeGrafter"/>
</dbReference>
<evidence type="ECO:0000313" key="6">
    <source>
        <dbReference type="EMBL" id="CAE0276046.1"/>
    </source>
</evidence>
<evidence type="ECO:0000256" key="4">
    <source>
        <dbReference type="RuleBase" id="RU003953"/>
    </source>
</evidence>
<dbReference type="AlphaFoldDB" id="A0A7S3GTM0"/>
<dbReference type="GO" id="GO:0052927">
    <property type="term" value="F:CC tRNA cytidylyltransferase activity"/>
    <property type="evidence" value="ECO:0007669"/>
    <property type="project" value="TreeGrafter"/>
</dbReference>
<dbReference type="GO" id="GO:0003723">
    <property type="term" value="F:RNA binding"/>
    <property type="evidence" value="ECO:0007669"/>
    <property type="project" value="UniProtKB-KW"/>
</dbReference>
<gene>
    <name evidence="6" type="ORF">SELO1098_LOCUS4875</name>
</gene>
<dbReference type="FunFam" id="3.30.460.10:FF:000019">
    <property type="entry name" value="tRNA nucleotidyltransferase cca2"/>
    <property type="match status" value="1"/>
</dbReference>
<dbReference type="SUPFAM" id="SSF81301">
    <property type="entry name" value="Nucleotidyltransferase"/>
    <property type="match status" value="1"/>
</dbReference>
<dbReference type="Pfam" id="PF01743">
    <property type="entry name" value="PolyA_pol"/>
    <property type="match status" value="1"/>
</dbReference>